<dbReference type="InterPro" id="IPR000535">
    <property type="entry name" value="MSP_dom"/>
</dbReference>
<evidence type="ECO:0000313" key="9">
    <source>
        <dbReference type="Proteomes" id="UP000054928"/>
    </source>
</evidence>
<dbReference type="AlphaFoldDB" id="A0A0P1B5W4"/>
<keyword evidence="3" id="KW-0812">Transmembrane</keyword>
<evidence type="ECO:0000256" key="3">
    <source>
        <dbReference type="ARBA" id="ARBA00022692"/>
    </source>
</evidence>
<comment type="similarity">
    <text evidence="2">Belongs to the VAMP-associated protein (VAP) (TC 9.B.17) family.</text>
</comment>
<keyword evidence="5" id="KW-0472">Membrane</keyword>
<evidence type="ECO:0000256" key="6">
    <source>
        <dbReference type="SAM" id="MobiDB-lite"/>
    </source>
</evidence>
<dbReference type="RefSeq" id="XP_024586221.1">
    <property type="nucleotide sequence ID" value="XM_024721086.1"/>
</dbReference>
<dbReference type="PANTHER" id="PTHR10809:SF6">
    <property type="entry name" value="AT11025P-RELATED"/>
    <property type="match status" value="1"/>
</dbReference>
<dbReference type="STRING" id="4781.A0A0P1B5W4"/>
<evidence type="ECO:0000259" key="7">
    <source>
        <dbReference type="PROSITE" id="PS50202"/>
    </source>
</evidence>
<protein>
    <submittedName>
        <fullName evidence="8">PapD-like</fullName>
    </submittedName>
</protein>
<dbReference type="SUPFAM" id="SSF49354">
    <property type="entry name" value="PapD-like"/>
    <property type="match status" value="2"/>
</dbReference>
<evidence type="ECO:0000256" key="1">
    <source>
        <dbReference type="ARBA" id="ARBA00004211"/>
    </source>
</evidence>
<feature type="region of interest" description="Disordered" evidence="6">
    <location>
        <begin position="500"/>
        <end position="529"/>
    </location>
</feature>
<evidence type="ECO:0000256" key="2">
    <source>
        <dbReference type="ARBA" id="ARBA00008932"/>
    </source>
</evidence>
<sequence length="579" mass="64349">MITASVGVDSSLLLEPSRELLFLLPHSTSLQRPQSSLKLTNLSPVHNVVFRVRTRDPDAFTVRPTHGLLTPGASCQVIMTATSLTCERLSTMNLCDVLNGESSELFLVQSLELGDKVRHLEHLATTTTSLRALWKQVPKDCITESKMVYHFVNSGSNIVQDKSMFTRSLFSAKTSSQDHFLSQRNSLKTSAKSNHNEACSLNQSYSNFTKPSKDERCARRPRQQSIDSDASFHTTIEFPMSMSTRTSASKNTVTSIDSFTKVRRSEAEVSSLFSKNSKTRLCTEDNESVSDTMLTALSTERAPCDTTQQLSPLHYYIQPSDVLSFDVKPAPRYWGNTSFFVVNASQDNYLIFKVRTSNQSGYVVKPSRGVVSTTSAQEVIVSVCAPRGDAIFDPAEREAKDGFMIEVANISREKYNELTKTKEQKPDKLSSLWSLLPRDNRHSKKLSVKFKVTNNYGSSSANNLSKDAQFFISRESRVSDTKKDKRQSLHSAVDCMAKLSISSSTDESHDSDDKTTEKDKSQDSNRSLSTCVNTVDAEVDDNGSNTAEISARRGSAVVVISADRMDTVDFSNPQLSFFM</sequence>
<dbReference type="Proteomes" id="UP000054928">
    <property type="component" value="Unassembled WGS sequence"/>
</dbReference>
<dbReference type="InterPro" id="IPR008962">
    <property type="entry name" value="PapD-like_sf"/>
</dbReference>
<dbReference type="GO" id="GO:0005886">
    <property type="term" value="C:plasma membrane"/>
    <property type="evidence" value="ECO:0007669"/>
    <property type="project" value="TreeGrafter"/>
</dbReference>
<feature type="compositionally biased region" description="Basic and acidic residues" evidence="6">
    <location>
        <begin position="506"/>
        <end position="523"/>
    </location>
</feature>
<keyword evidence="9" id="KW-1185">Reference proteome</keyword>
<dbReference type="GO" id="GO:0005789">
    <property type="term" value="C:endoplasmic reticulum membrane"/>
    <property type="evidence" value="ECO:0007669"/>
    <property type="project" value="InterPro"/>
</dbReference>
<name>A0A0P1B5W4_PLAHL</name>
<feature type="domain" description="MSP" evidence="7">
    <location>
        <begin position="314"/>
        <end position="451"/>
    </location>
</feature>
<keyword evidence="4" id="KW-1133">Transmembrane helix</keyword>
<dbReference type="InterPro" id="IPR016763">
    <property type="entry name" value="VAP"/>
</dbReference>
<proteinExistence type="inferred from homology"/>
<evidence type="ECO:0000313" key="8">
    <source>
        <dbReference type="EMBL" id="CEG49852.1"/>
    </source>
</evidence>
<dbReference type="GO" id="GO:0061817">
    <property type="term" value="P:endoplasmic reticulum-plasma membrane tethering"/>
    <property type="evidence" value="ECO:0007669"/>
    <property type="project" value="TreeGrafter"/>
</dbReference>
<accession>A0A0P1B5W4</accession>
<dbReference type="GO" id="GO:0090158">
    <property type="term" value="P:endoplasmic reticulum membrane organization"/>
    <property type="evidence" value="ECO:0007669"/>
    <property type="project" value="TreeGrafter"/>
</dbReference>
<dbReference type="EMBL" id="CCYD01003101">
    <property type="protein sequence ID" value="CEG49852.1"/>
    <property type="molecule type" value="Genomic_DNA"/>
</dbReference>
<dbReference type="Pfam" id="PF00635">
    <property type="entry name" value="Motile_Sperm"/>
    <property type="match status" value="2"/>
</dbReference>
<dbReference type="OMA" id="FMIEVAN"/>
<evidence type="ECO:0000256" key="5">
    <source>
        <dbReference type="ARBA" id="ARBA00023136"/>
    </source>
</evidence>
<organism evidence="8 9">
    <name type="scientific">Plasmopara halstedii</name>
    <name type="common">Downy mildew of sunflower</name>
    <dbReference type="NCBI Taxonomy" id="4781"/>
    <lineage>
        <taxon>Eukaryota</taxon>
        <taxon>Sar</taxon>
        <taxon>Stramenopiles</taxon>
        <taxon>Oomycota</taxon>
        <taxon>Peronosporomycetes</taxon>
        <taxon>Peronosporales</taxon>
        <taxon>Peronosporaceae</taxon>
        <taxon>Plasmopara</taxon>
    </lineage>
</organism>
<feature type="region of interest" description="Disordered" evidence="6">
    <location>
        <begin position="203"/>
        <end position="226"/>
    </location>
</feature>
<feature type="domain" description="MSP" evidence="7">
    <location>
        <begin position="11"/>
        <end position="152"/>
    </location>
</feature>
<dbReference type="PROSITE" id="PS50202">
    <property type="entry name" value="MSP"/>
    <property type="match status" value="2"/>
</dbReference>
<dbReference type="PANTHER" id="PTHR10809">
    <property type="entry name" value="VESICLE-ASSOCIATED MEMBRANE PROTEIN-ASSOCIATED PROTEIN"/>
    <property type="match status" value="1"/>
</dbReference>
<dbReference type="OrthoDB" id="264603at2759"/>
<reference evidence="9" key="1">
    <citation type="submission" date="2014-09" db="EMBL/GenBank/DDBJ databases">
        <authorList>
            <person name="Sharma Rahul"/>
            <person name="Thines Marco"/>
        </authorList>
    </citation>
    <scope>NUCLEOTIDE SEQUENCE [LARGE SCALE GENOMIC DNA]</scope>
</reference>
<evidence type="ECO:0000256" key="4">
    <source>
        <dbReference type="ARBA" id="ARBA00022989"/>
    </source>
</evidence>
<dbReference type="InterPro" id="IPR013783">
    <property type="entry name" value="Ig-like_fold"/>
</dbReference>
<dbReference type="GeneID" id="36402648"/>
<comment type="subcellular location">
    <subcellularLocation>
        <location evidence="1">Membrane</location>
        <topology evidence="1">Single-pass type IV membrane protein</topology>
    </subcellularLocation>
</comment>
<dbReference type="Gene3D" id="2.60.40.10">
    <property type="entry name" value="Immunoglobulins"/>
    <property type="match status" value="2"/>
</dbReference>